<evidence type="ECO:0000313" key="1">
    <source>
        <dbReference type="EMBL" id="JAG91836.1"/>
    </source>
</evidence>
<accession>A0A0C9RW81</accession>
<feature type="non-terminal residue" evidence="1">
    <location>
        <position position="111"/>
    </location>
</feature>
<sequence>MRSASHVTGSRLKKRAAFSCVCLSPDLLLSQTVRCNQGNNRLIQVCCQPPLFFFSVSCCVGHVHCLPPNDGYLLCRPLQVSSLETVCFASPTCVIALFARVICQFARLAHC</sequence>
<proteinExistence type="evidence at transcript level"/>
<dbReference type="EMBL" id="GBZX01000904">
    <property type="protein sequence ID" value="JAG91836.1"/>
    <property type="molecule type" value="mRNA"/>
</dbReference>
<dbReference type="AlphaFoldDB" id="A0A0C9RW81"/>
<name>A0A0C9RW81_AMBAM</name>
<protein>
    <submittedName>
        <fullName evidence="1">Uncharacterized protein</fullName>
    </submittedName>
</protein>
<organism evidence="1">
    <name type="scientific">Amblyomma americanum</name>
    <name type="common">Lone star tick</name>
    <dbReference type="NCBI Taxonomy" id="6943"/>
    <lineage>
        <taxon>Eukaryota</taxon>
        <taxon>Metazoa</taxon>
        <taxon>Ecdysozoa</taxon>
        <taxon>Arthropoda</taxon>
        <taxon>Chelicerata</taxon>
        <taxon>Arachnida</taxon>
        <taxon>Acari</taxon>
        <taxon>Parasitiformes</taxon>
        <taxon>Ixodida</taxon>
        <taxon>Ixodoidea</taxon>
        <taxon>Ixodidae</taxon>
        <taxon>Amblyomminae</taxon>
        <taxon>Amblyomma</taxon>
    </lineage>
</organism>
<reference evidence="1" key="1">
    <citation type="journal article" date="2015" name="PLoS ONE">
        <title>An Insight into the Sialome of the Lone Star Tick, Amblyomma americanum, with a Glimpse on Its Time Dependent Gene Expression.</title>
        <authorList>
            <person name="Karim S."/>
            <person name="Ribeiro J.M."/>
        </authorList>
    </citation>
    <scope>NUCLEOTIDE SEQUENCE</scope>
    <source>
        <tissue evidence="1">Salivary gland</tissue>
    </source>
</reference>